<evidence type="ECO:0000313" key="2">
    <source>
        <dbReference type="Proteomes" id="UP000320371"/>
    </source>
</evidence>
<sequence>MILPEDHTKRFVIAKSKIDYGDIRKGRNVFVYKTIPGQKDLSVHKAVQGDENKVHYFFNHELEF</sequence>
<dbReference type="Proteomes" id="UP000320371">
    <property type="component" value="Segment"/>
</dbReference>
<protein>
    <submittedName>
        <fullName evidence="1">Uncharacterized protein</fullName>
    </submittedName>
</protein>
<dbReference type="EMBL" id="MK907780">
    <property type="protein sequence ID" value="QDF14730.1"/>
    <property type="molecule type" value="Genomic_DNA"/>
</dbReference>
<name>A0A4Y6E909_9CAUD</name>
<accession>A0A4Y6E909</accession>
<proteinExistence type="predicted"/>
<gene>
    <name evidence="1" type="ORF">PONTUS_81</name>
</gene>
<evidence type="ECO:0000313" key="1">
    <source>
        <dbReference type="EMBL" id="QDF14730.1"/>
    </source>
</evidence>
<keyword evidence="2" id="KW-1185">Reference proteome</keyword>
<organism evidence="1 2">
    <name type="scientific">Vibrio phage Pontus</name>
    <dbReference type="NCBI Taxonomy" id="2590874"/>
    <lineage>
        <taxon>Viruses</taxon>
        <taxon>Duplodnaviria</taxon>
        <taxon>Heunggongvirae</taxon>
        <taxon>Uroviricota</taxon>
        <taxon>Caudoviricetes</taxon>
        <taxon>Demerecviridae</taxon>
        <taxon>Ermolyevavirinae</taxon>
        <taxon>Thalassavirus</taxon>
        <taxon>Thalassavirus pontus</taxon>
    </lineage>
</organism>
<reference evidence="1 2" key="1">
    <citation type="submission" date="2019-05" db="EMBL/GenBank/DDBJ databases">
        <authorList>
            <person name="Sutton N.W."/>
            <person name="Sebastian A.Z."/>
            <person name="Albert I.U."/>
            <person name="Broussard G.W."/>
        </authorList>
    </citation>
    <scope>NUCLEOTIDE SEQUENCE [LARGE SCALE GENOMIC DNA]</scope>
    <source>
        <strain evidence="1 2">Pontus</strain>
    </source>
</reference>